<reference evidence="2" key="1">
    <citation type="submission" date="2017-03" db="EMBL/GenBank/DDBJ databases">
        <title>Phytopthora megakarya and P. palmivora, two closely related causual agents of cacao black pod achieved similar genome size and gene model numbers by different mechanisms.</title>
        <authorList>
            <person name="Ali S."/>
            <person name="Shao J."/>
            <person name="Larry D.J."/>
            <person name="Kronmiller B."/>
            <person name="Shen D."/>
            <person name="Strem M.D."/>
            <person name="Melnick R.L."/>
            <person name="Guiltinan M.J."/>
            <person name="Tyler B.M."/>
            <person name="Meinhardt L.W."/>
            <person name="Bailey B.A."/>
        </authorList>
    </citation>
    <scope>NUCLEOTIDE SEQUENCE [LARGE SCALE GENOMIC DNA]</scope>
    <source>
        <strain evidence="2">zdho120</strain>
    </source>
</reference>
<proteinExistence type="predicted"/>
<dbReference type="Proteomes" id="UP000198211">
    <property type="component" value="Unassembled WGS sequence"/>
</dbReference>
<sequence>MEKACNAAACAPQQGVSMSVWVFQALLQLTASHAHFHQVRAQSKRLGKDLRGYCAKPVSKQAFMLTNTNGWSISMKNTASRIWTTPKKPSPACTVSRYRKLTSGVSVTKAG</sequence>
<keyword evidence="2" id="KW-1185">Reference proteome</keyword>
<protein>
    <submittedName>
        <fullName evidence="1">Uncharacterized protein</fullName>
    </submittedName>
</protein>
<dbReference type="AlphaFoldDB" id="A0A225V8P0"/>
<comment type="caution">
    <text evidence="1">The sequence shown here is derived from an EMBL/GenBank/DDBJ whole genome shotgun (WGS) entry which is preliminary data.</text>
</comment>
<gene>
    <name evidence="1" type="ORF">PHMEG_00027518</name>
</gene>
<evidence type="ECO:0000313" key="2">
    <source>
        <dbReference type="Proteomes" id="UP000198211"/>
    </source>
</evidence>
<organism evidence="1 2">
    <name type="scientific">Phytophthora megakarya</name>
    <dbReference type="NCBI Taxonomy" id="4795"/>
    <lineage>
        <taxon>Eukaryota</taxon>
        <taxon>Sar</taxon>
        <taxon>Stramenopiles</taxon>
        <taxon>Oomycota</taxon>
        <taxon>Peronosporomycetes</taxon>
        <taxon>Peronosporales</taxon>
        <taxon>Peronosporaceae</taxon>
        <taxon>Phytophthora</taxon>
    </lineage>
</organism>
<dbReference type="EMBL" id="NBNE01007062">
    <property type="protein sequence ID" value="OWZ01157.1"/>
    <property type="molecule type" value="Genomic_DNA"/>
</dbReference>
<name>A0A225V8P0_9STRA</name>
<evidence type="ECO:0000313" key="1">
    <source>
        <dbReference type="EMBL" id="OWZ01157.1"/>
    </source>
</evidence>
<accession>A0A225V8P0</accession>